<feature type="region of interest" description="Disordered" evidence="1">
    <location>
        <begin position="59"/>
        <end position="89"/>
    </location>
</feature>
<dbReference type="SUPFAM" id="SSF53474">
    <property type="entry name" value="alpha/beta-Hydrolases"/>
    <property type="match status" value="1"/>
</dbReference>
<feature type="region of interest" description="Disordered" evidence="1">
    <location>
        <begin position="298"/>
        <end position="318"/>
    </location>
</feature>
<dbReference type="InterPro" id="IPR029058">
    <property type="entry name" value="AB_hydrolase_fold"/>
</dbReference>
<organism evidence="3">
    <name type="scientific">Amphora coffeiformis</name>
    <dbReference type="NCBI Taxonomy" id="265554"/>
    <lineage>
        <taxon>Eukaryota</taxon>
        <taxon>Sar</taxon>
        <taxon>Stramenopiles</taxon>
        <taxon>Ochrophyta</taxon>
        <taxon>Bacillariophyta</taxon>
        <taxon>Bacillariophyceae</taxon>
        <taxon>Bacillariophycidae</taxon>
        <taxon>Thalassiophysales</taxon>
        <taxon>Catenulaceae</taxon>
        <taxon>Amphora</taxon>
    </lineage>
</organism>
<dbReference type="PANTHER" id="PTHR23025">
    <property type="entry name" value="TRIACYLGLYCEROL LIPASE"/>
    <property type="match status" value="1"/>
</dbReference>
<dbReference type="AlphaFoldDB" id="A0A7S3P7J1"/>
<dbReference type="Pfam" id="PF07859">
    <property type="entry name" value="Abhydrolase_3"/>
    <property type="match status" value="1"/>
</dbReference>
<evidence type="ECO:0000259" key="2">
    <source>
        <dbReference type="Pfam" id="PF07859"/>
    </source>
</evidence>
<evidence type="ECO:0000256" key="1">
    <source>
        <dbReference type="SAM" id="MobiDB-lite"/>
    </source>
</evidence>
<dbReference type="EMBL" id="HBIM01007848">
    <property type="protein sequence ID" value="CAE0408971.1"/>
    <property type="molecule type" value="Transcribed_RNA"/>
</dbReference>
<sequence>MSHQYCLDAAELITQLEREVADLWNDAQQCDCLVDLLDRLDVTRHCMLEYLEEQIEQERHPKRGVVTATEEEEEEQQHQPSSFPDHPSYIPSTLSEAVHQLGSLLRENKTQRTTDECSSFSASETKSEEDATAARVSYFQTRSTDDTMIFRLVVILQLCLVRIGYVRRVYSSLYSHGNRSTSTTSTTNTTTSSSRAVRSIWTLGEMFTLGTLLSCALPKQSNRMYSSNEQRIAVVVAGTGVLSITSHWVKHILQDWWVSRKIQNSAHALHYWNVQWMEHKGQEIPFLGVQNTGRWMNSTRRNGSLTTSPPEKPPSPKRLQKYQSALHLSEGEFRFLLLKRFMDVFYASISVSMASLSSGKKSSTNQDWQLPLATAAAATYYSLTGASAKAVEVTSSSESARQLLEKAWGMVSLPAIKSLSLRASKLAKGAAVADRIQIGGVSCFVLSREPVPEFAASLRQQNRRSRGSPRPIIHRLSTIDEKKEHEHDPGLVSLQQPFAKGDHRQRDIILHLTGGGFFAHLIASDLPYLLDWSATTGAVVVCPEYALLPENRFPSALQDVESVYETLIDPSIVYTLGFEVNRNIVSGESAGGNLAAALLVKLQMDIFSLSTASDDSIRGLSDLSDTEEYDGDDFSEASVKRRLPNALLLCCPVLDLTDGSQPSESMEDIDPVLSTGLVTAISDAYVPKGIRKNVSLISPLFATDDILENFPTTLIFASSNDPVLDDSVVLNQRLRSLGVSSDLRAVENLPHAYLGLGTAGFPEARQAQDQIQEWFVKQLNAQ</sequence>
<evidence type="ECO:0000313" key="3">
    <source>
        <dbReference type="EMBL" id="CAE0408971.1"/>
    </source>
</evidence>
<dbReference type="GO" id="GO:0004806">
    <property type="term" value="F:triacylglycerol lipase activity"/>
    <property type="evidence" value="ECO:0007669"/>
    <property type="project" value="TreeGrafter"/>
</dbReference>
<feature type="domain" description="Alpha/beta hydrolase fold-3" evidence="2">
    <location>
        <begin position="510"/>
        <end position="754"/>
    </location>
</feature>
<dbReference type="GO" id="GO:0019433">
    <property type="term" value="P:triglyceride catabolic process"/>
    <property type="evidence" value="ECO:0007669"/>
    <property type="project" value="TreeGrafter"/>
</dbReference>
<dbReference type="InterPro" id="IPR013094">
    <property type="entry name" value="AB_hydrolase_3"/>
</dbReference>
<accession>A0A7S3P7J1</accession>
<dbReference type="PANTHER" id="PTHR23025:SF3">
    <property type="entry name" value="HORMONE-SENSITIVE LIPASE"/>
    <property type="match status" value="1"/>
</dbReference>
<dbReference type="GO" id="GO:0005829">
    <property type="term" value="C:cytosol"/>
    <property type="evidence" value="ECO:0007669"/>
    <property type="project" value="TreeGrafter"/>
</dbReference>
<dbReference type="Gene3D" id="3.40.50.1820">
    <property type="entry name" value="alpha/beta hydrolase"/>
    <property type="match status" value="1"/>
</dbReference>
<dbReference type="GO" id="GO:0004771">
    <property type="term" value="F:sterol ester esterase activity"/>
    <property type="evidence" value="ECO:0007669"/>
    <property type="project" value="TreeGrafter"/>
</dbReference>
<name>A0A7S3P7J1_9STRA</name>
<protein>
    <recommendedName>
        <fullName evidence="2">Alpha/beta hydrolase fold-3 domain-containing protein</fullName>
    </recommendedName>
</protein>
<gene>
    <name evidence="3" type="ORF">ACOF00016_LOCUS6673</name>
</gene>
<proteinExistence type="predicted"/>
<reference evidence="3" key="1">
    <citation type="submission" date="2021-01" db="EMBL/GenBank/DDBJ databases">
        <authorList>
            <person name="Corre E."/>
            <person name="Pelletier E."/>
            <person name="Niang G."/>
            <person name="Scheremetjew M."/>
            <person name="Finn R."/>
            <person name="Kale V."/>
            <person name="Holt S."/>
            <person name="Cochrane G."/>
            <person name="Meng A."/>
            <person name="Brown T."/>
            <person name="Cohen L."/>
        </authorList>
    </citation>
    <scope>NUCLEOTIDE SEQUENCE</scope>
    <source>
        <strain evidence="3">CCMP127</strain>
    </source>
</reference>